<dbReference type="RefSeq" id="WP_319123586.1">
    <property type="nucleotide sequence ID" value="NZ_BAAASK010000026.1"/>
</dbReference>
<keyword evidence="3" id="KW-1185">Reference proteome</keyword>
<feature type="region of interest" description="Disordered" evidence="1">
    <location>
        <begin position="122"/>
        <end position="175"/>
    </location>
</feature>
<dbReference type="Gene3D" id="1.10.287.1060">
    <property type="entry name" value="ESAT-6-like"/>
    <property type="match status" value="1"/>
</dbReference>
<accession>A0ABN3TBR2</accession>
<protein>
    <recommendedName>
        <fullName evidence="4">WXG100 family type VII secretion target</fullName>
    </recommendedName>
</protein>
<organism evidence="2 3">
    <name type="scientific">Streptomyces violaceolatus</name>
    <dbReference type="NCBI Taxonomy" id="67378"/>
    <lineage>
        <taxon>Bacteria</taxon>
        <taxon>Bacillati</taxon>
        <taxon>Actinomycetota</taxon>
        <taxon>Actinomycetes</taxon>
        <taxon>Kitasatosporales</taxon>
        <taxon>Streptomycetaceae</taxon>
        <taxon>Streptomyces</taxon>
        <taxon>Streptomyces violaceoruber group</taxon>
    </lineage>
</organism>
<comment type="caution">
    <text evidence="2">The sequence shown here is derived from an EMBL/GenBank/DDBJ whole genome shotgun (WGS) entry which is preliminary data.</text>
</comment>
<name>A0ABN3TBR2_9ACTN</name>
<sequence length="175" mass="18978">MALPGNWDSATIAVNPWVLHSSAKAVVKSLEDVLTELNTIMTVLGELKLSWTGDSATLADQYNERWNKAMKELYGTKEDPSTGILNVLASGLGSAAVNYSRGERSVSDMFVRFEASLQGVSLDGLPPDADLEEELEDAKRPEPTPSDPTKAPPEVDVTDVVTDGNWHTTSVNEKF</sequence>
<dbReference type="Pfam" id="PF06013">
    <property type="entry name" value="WXG100"/>
    <property type="match status" value="1"/>
</dbReference>
<dbReference type="InterPro" id="IPR010310">
    <property type="entry name" value="T7SS_ESAT-6-like"/>
</dbReference>
<evidence type="ECO:0000256" key="1">
    <source>
        <dbReference type="SAM" id="MobiDB-lite"/>
    </source>
</evidence>
<gene>
    <name evidence="2" type="ORF">GCM10010310_63300</name>
</gene>
<feature type="compositionally biased region" description="Polar residues" evidence="1">
    <location>
        <begin position="165"/>
        <end position="175"/>
    </location>
</feature>
<evidence type="ECO:0008006" key="4">
    <source>
        <dbReference type="Google" id="ProtNLM"/>
    </source>
</evidence>
<dbReference type="SUPFAM" id="SSF140453">
    <property type="entry name" value="EsxAB dimer-like"/>
    <property type="match status" value="1"/>
</dbReference>
<dbReference type="Proteomes" id="UP001499989">
    <property type="component" value="Unassembled WGS sequence"/>
</dbReference>
<evidence type="ECO:0000313" key="3">
    <source>
        <dbReference type="Proteomes" id="UP001499989"/>
    </source>
</evidence>
<proteinExistence type="predicted"/>
<evidence type="ECO:0000313" key="2">
    <source>
        <dbReference type="EMBL" id="GAA2698118.1"/>
    </source>
</evidence>
<dbReference type="EMBL" id="BAAASK010000026">
    <property type="protein sequence ID" value="GAA2698118.1"/>
    <property type="molecule type" value="Genomic_DNA"/>
</dbReference>
<dbReference type="InterPro" id="IPR036689">
    <property type="entry name" value="ESAT-6-like_sf"/>
</dbReference>
<reference evidence="2 3" key="1">
    <citation type="journal article" date="2019" name="Int. J. Syst. Evol. Microbiol.">
        <title>The Global Catalogue of Microorganisms (GCM) 10K type strain sequencing project: providing services to taxonomists for standard genome sequencing and annotation.</title>
        <authorList>
            <consortium name="The Broad Institute Genomics Platform"/>
            <consortium name="The Broad Institute Genome Sequencing Center for Infectious Disease"/>
            <person name="Wu L."/>
            <person name="Ma J."/>
        </authorList>
    </citation>
    <scope>NUCLEOTIDE SEQUENCE [LARGE SCALE GENOMIC DNA]</scope>
    <source>
        <strain evidence="2 3">JCM 4531</strain>
    </source>
</reference>